<name>A0A9Q0H287_9MAGN</name>
<dbReference type="Gene3D" id="2.60.40.790">
    <property type="match status" value="1"/>
</dbReference>
<keyword evidence="6" id="KW-1185">Reference proteome</keyword>
<evidence type="ECO:0000256" key="1">
    <source>
        <dbReference type="ARBA" id="ARBA00023016"/>
    </source>
</evidence>
<evidence type="ECO:0000313" key="6">
    <source>
        <dbReference type="Proteomes" id="UP001141806"/>
    </source>
</evidence>
<evidence type="ECO:0000259" key="4">
    <source>
        <dbReference type="PROSITE" id="PS01031"/>
    </source>
</evidence>
<organism evidence="5 6">
    <name type="scientific">Protea cynaroides</name>
    <dbReference type="NCBI Taxonomy" id="273540"/>
    <lineage>
        <taxon>Eukaryota</taxon>
        <taxon>Viridiplantae</taxon>
        <taxon>Streptophyta</taxon>
        <taxon>Embryophyta</taxon>
        <taxon>Tracheophyta</taxon>
        <taxon>Spermatophyta</taxon>
        <taxon>Magnoliopsida</taxon>
        <taxon>Proteales</taxon>
        <taxon>Proteaceae</taxon>
        <taxon>Protea</taxon>
    </lineage>
</organism>
<dbReference type="PANTHER" id="PTHR11527">
    <property type="entry name" value="HEAT-SHOCK PROTEIN 20 FAMILY MEMBER"/>
    <property type="match status" value="1"/>
</dbReference>
<feature type="domain" description="SHSP" evidence="4">
    <location>
        <begin position="30"/>
        <end position="147"/>
    </location>
</feature>
<dbReference type="InterPro" id="IPR031107">
    <property type="entry name" value="Small_HSP"/>
</dbReference>
<dbReference type="SUPFAM" id="SSF49764">
    <property type="entry name" value="HSP20-like chaperones"/>
    <property type="match status" value="1"/>
</dbReference>
<sequence>MSITSLFGRRKAIYDPFHVDLWDPFNESYNTERIAFSNFSIDWNETPDAHIFKVDMPGMRKEDVKIEIEEHKVLKIIGEKNTEIEENNGGWHRVERSCGKFIRSFQLPENSKVDRMKAKMENGVLTLTVPKLEGLELLQILVCVRKNLRAKRRPLKHLFSTFSTLSGSNGRPDFCRCSCIGIVSLSVLRRMQGFFRTDLGASESEPEKRDRERYE</sequence>
<dbReference type="InterPro" id="IPR008978">
    <property type="entry name" value="HSP20-like_chaperone"/>
</dbReference>
<dbReference type="AlphaFoldDB" id="A0A9Q0H287"/>
<gene>
    <name evidence="5" type="ORF">NE237_024980</name>
</gene>
<evidence type="ECO:0000256" key="2">
    <source>
        <dbReference type="PROSITE-ProRule" id="PRU00285"/>
    </source>
</evidence>
<accession>A0A9Q0H287</accession>
<dbReference type="OrthoDB" id="1431247at2759"/>
<evidence type="ECO:0000313" key="5">
    <source>
        <dbReference type="EMBL" id="KAJ4957869.1"/>
    </source>
</evidence>
<dbReference type="InterPro" id="IPR002068">
    <property type="entry name" value="A-crystallin/Hsp20_dom"/>
</dbReference>
<dbReference type="EMBL" id="JAMYWD010000010">
    <property type="protein sequence ID" value="KAJ4957869.1"/>
    <property type="molecule type" value="Genomic_DNA"/>
</dbReference>
<keyword evidence="1" id="KW-0346">Stress response</keyword>
<proteinExistence type="inferred from homology"/>
<dbReference type="Pfam" id="PF00011">
    <property type="entry name" value="HSP20"/>
    <property type="match status" value="1"/>
</dbReference>
<comment type="caution">
    <text evidence="5">The sequence shown here is derived from an EMBL/GenBank/DDBJ whole genome shotgun (WGS) entry which is preliminary data.</text>
</comment>
<dbReference type="Proteomes" id="UP001141806">
    <property type="component" value="Unassembled WGS sequence"/>
</dbReference>
<comment type="similarity">
    <text evidence="2 3">Belongs to the small heat shock protein (HSP20) family.</text>
</comment>
<dbReference type="PROSITE" id="PS01031">
    <property type="entry name" value="SHSP"/>
    <property type="match status" value="1"/>
</dbReference>
<evidence type="ECO:0000256" key="3">
    <source>
        <dbReference type="RuleBase" id="RU003616"/>
    </source>
</evidence>
<reference evidence="5" key="1">
    <citation type="journal article" date="2023" name="Plant J.">
        <title>The genome of the king protea, Protea cynaroides.</title>
        <authorList>
            <person name="Chang J."/>
            <person name="Duong T.A."/>
            <person name="Schoeman C."/>
            <person name="Ma X."/>
            <person name="Roodt D."/>
            <person name="Barker N."/>
            <person name="Li Z."/>
            <person name="Van de Peer Y."/>
            <person name="Mizrachi E."/>
        </authorList>
    </citation>
    <scope>NUCLEOTIDE SEQUENCE</scope>
    <source>
        <tissue evidence="5">Young leaves</tissue>
    </source>
</reference>
<protein>
    <recommendedName>
        <fullName evidence="4">SHSP domain-containing protein</fullName>
    </recommendedName>
</protein>
<dbReference type="CDD" id="cd06472">
    <property type="entry name" value="ACD_ScHsp26_like"/>
    <property type="match status" value="1"/>
</dbReference>